<sequence length="132" mass="15267">MSNEEKSKQLGMPFGTASGKLRKMVLFELLQKHDENYCYRCGEIIENCDDLSIEHKKAWLHNDVRLFWDLTNIAFSHLNCNILERRVRQRNLEHGTATGYRYGCRCGGCILAHKEDIQDYRTKRSTVASAGV</sequence>
<keyword evidence="1" id="KW-0255">Endonuclease</keyword>
<keyword evidence="1" id="KW-0540">Nuclease</keyword>
<protein>
    <submittedName>
        <fullName evidence="1">Putative HNH homing endonuclease</fullName>
    </submittedName>
</protein>
<reference evidence="1" key="1">
    <citation type="submission" date="2020-03" db="EMBL/GenBank/DDBJ databases">
        <title>The deep terrestrial virosphere.</title>
        <authorList>
            <person name="Holmfeldt K."/>
            <person name="Nilsson E."/>
            <person name="Simone D."/>
            <person name="Lopez-Fernandez M."/>
            <person name="Wu X."/>
            <person name="de Brujin I."/>
            <person name="Lundin D."/>
            <person name="Andersson A."/>
            <person name="Bertilsson S."/>
            <person name="Dopson M."/>
        </authorList>
    </citation>
    <scope>NUCLEOTIDE SEQUENCE</scope>
    <source>
        <strain evidence="1">MM415B02892</strain>
    </source>
</reference>
<gene>
    <name evidence="1" type="ORF">MM415B02892_0019</name>
</gene>
<proteinExistence type="predicted"/>
<dbReference type="GO" id="GO:0004519">
    <property type="term" value="F:endonuclease activity"/>
    <property type="evidence" value="ECO:0007669"/>
    <property type="project" value="UniProtKB-KW"/>
</dbReference>
<organism evidence="1">
    <name type="scientific">viral metagenome</name>
    <dbReference type="NCBI Taxonomy" id="1070528"/>
    <lineage>
        <taxon>unclassified sequences</taxon>
        <taxon>metagenomes</taxon>
        <taxon>organismal metagenomes</taxon>
    </lineage>
</organism>
<dbReference type="EMBL" id="MT142733">
    <property type="protein sequence ID" value="QJA87810.1"/>
    <property type="molecule type" value="Genomic_DNA"/>
</dbReference>
<evidence type="ECO:0000313" key="1">
    <source>
        <dbReference type="EMBL" id="QJA87810.1"/>
    </source>
</evidence>
<name>A0A6M3L0M9_9ZZZZ</name>
<dbReference type="AlphaFoldDB" id="A0A6M3L0M9"/>
<keyword evidence="1" id="KW-0378">Hydrolase</keyword>
<accession>A0A6M3L0M9</accession>